<proteinExistence type="predicted"/>
<evidence type="ECO:0000259" key="1">
    <source>
        <dbReference type="Pfam" id="PF00646"/>
    </source>
</evidence>
<evidence type="ECO:0000313" key="2">
    <source>
        <dbReference type="EMBL" id="ARF11722.1"/>
    </source>
</evidence>
<dbReference type="InterPro" id="IPR001810">
    <property type="entry name" value="F-box_dom"/>
</dbReference>
<feature type="domain" description="F-box" evidence="1">
    <location>
        <begin position="2"/>
        <end position="38"/>
    </location>
</feature>
<dbReference type="CDD" id="cd09917">
    <property type="entry name" value="F-box_SF"/>
    <property type="match status" value="1"/>
</dbReference>
<dbReference type="Pfam" id="PF00646">
    <property type="entry name" value="F-box"/>
    <property type="match status" value="1"/>
</dbReference>
<dbReference type="EMBL" id="KY684109">
    <property type="protein sequence ID" value="ARF11722.1"/>
    <property type="molecule type" value="Genomic_DNA"/>
</dbReference>
<reference evidence="2" key="1">
    <citation type="journal article" date="2017" name="Science">
        <title>Giant viruses with an expanded complement of translation system components.</title>
        <authorList>
            <person name="Schulz F."/>
            <person name="Yutin N."/>
            <person name="Ivanova N.N."/>
            <person name="Ortega D.R."/>
            <person name="Lee T.K."/>
            <person name="Vierheilig J."/>
            <person name="Daims H."/>
            <person name="Horn M."/>
            <person name="Wagner M."/>
            <person name="Jensen G.J."/>
            <person name="Kyrpides N.C."/>
            <person name="Koonin E.V."/>
            <person name="Woyke T."/>
        </authorList>
    </citation>
    <scope>NUCLEOTIDE SEQUENCE</scope>
    <source>
        <strain evidence="2">KNV1</strain>
    </source>
</reference>
<organism evidence="2">
    <name type="scientific">Klosneuvirus KNV1</name>
    <dbReference type="NCBI Taxonomy" id="1977640"/>
    <lineage>
        <taxon>Viruses</taxon>
        <taxon>Varidnaviria</taxon>
        <taxon>Bamfordvirae</taxon>
        <taxon>Nucleocytoviricota</taxon>
        <taxon>Megaviricetes</taxon>
        <taxon>Imitervirales</taxon>
        <taxon>Mimiviridae</taxon>
        <taxon>Klosneuvirinae</taxon>
        <taxon>Klosneuvirus</taxon>
    </lineage>
</organism>
<accession>A0A1V0SJ23</accession>
<protein>
    <recommendedName>
        <fullName evidence="1">F-box domain-containing protein</fullName>
    </recommendedName>
</protein>
<name>A0A1V0SJ23_9VIRU</name>
<sequence>MDKLPPELLLHISDHLEFYDQMHLKCVNKLNYETVEIKQFLPYLLICRDGEVGITNDCYPECFIEIKYFKEWCNKMSYYWQKEGYSNEYLIFVLVGNKSVRIDKNWDIKLALYRDGTLSMKYNEQHTFVQIINKILEITNLKLTMPNSIIHEIYH</sequence>
<gene>
    <name evidence="2" type="ORF">Klosneuvirus_2_158</name>
</gene>